<feature type="domain" description="Helicase C-terminal" evidence="7">
    <location>
        <begin position="176"/>
        <end position="349"/>
    </location>
</feature>
<dbReference type="CDD" id="cd17990">
    <property type="entry name" value="DEXHc_HrpB"/>
    <property type="match status" value="1"/>
</dbReference>
<dbReference type="InterPro" id="IPR010225">
    <property type="entry name" value="HrpB"/>
</dbReference>
<protein>
    <submittedName>
        <fullName evidence="8">ATP-dependent helicase</fullName>
    </submittedName>
</protein>
<proteinExistence type="predicted"/>
<dbReference type="SMART" id="SM00490">
    <property type="entry name" value="HELICc"/>
    <property type="match status" value="1"/>
</dbReference>
<feature type="domain" description="Helicase ATP-binding" evidence="6">
    <location>
        <begin position="1"/>
        <end position="158"/>
    </location>
</feature>
<dbReference type="SMART" id="SM00487">
    <property type="entry name" value="DEXDc"/>
    <property type="match status" value="1"/>
</dbReference>
<dbReference type="GO" id="GO:0004386">
    <property type="term" value="F:helicase activity"/>
    <property type="evidence" value="ECO:0007669"/>
    <property type="project" value="UniProtKB-KW"/>
</dbReference>
<keyword evidence="1" id="KW-0547">Nucleotide-binding</keyword>
<dbReference type="InterPro" id="IPR001650">
    <property type="entry name" value="Helicase_C-like"/>
</dbReference>
<dbReference type="GO" id="GO:0005524">
    <property type="term" value="F:ATP binding"/>
    <property type="evidence" value="ECO:0007669"/>
    <property type="project" value="UniProtKB-KW"/>
</dbReference>
<dbReference type="InterPro" id="IPR011545">
    <property type="entry name" value="DEAD/DEAH_box_helicase_dom"/>
</dbReference>
<dbReference type="InterPro" id="IPR007502">
    <property type="entry name" value="Helicase-assoc_dom"/>
</dbReference>
<dbReference type="EMBL" id="KX488616">
    <property type="protein sequence ID" value="AOO90980.1"/>
    <property type="molecule type" value="Genomic_DNA"/>
</dbReference>
<organism evidence="8">
    <name type="scientific">Rhizobium leguminosarum bv. trifolii</name>
    <dbReference type="NCBI Taxonomy" id="386"/>
    <lineage>
        <taxon>Bacteria</taxon>
        <taxon>Pseudomonadati</taxon>
        <taxon>Pseudomonadota</taxon>
        <taxon>Alphaproteobacteria</taxon>
        <taxon>Hyphomicrobiales</taxon>
        <taxon>Rhizobiaceae</taxon>
        <taxon>Rhizobium/Agrobacterium group</taxon>
        <taxon>Rhizobium</taxon>
    </lineage>
</organism>
<reference evidence="8" key="2">
    <citation type="journal article" date="2016" name="Front. Microbiol.">
        <title>The Regulatory Protein RosR Affects Rhizobium leguminosarum bv. trifolii Protein Profiles, Cell Surface Properties, and Symbiosis with Clover.</title>
        <authorList>
            <person name="Rachwal K."/>
            <person name="Boguszewska A."/>
            <person name="Kopcinska J."/>
            <person name="Karas M."/>
            <person name="Tchorzewski M."/>
            <person name="Janczarek M."/>
        </authorList>
    </citation>
    <scope>NUCLEOTIDE SEQUENCE</scope>
    <source>
        <strain evidence="8">Rt24.2</strain>
    </source>
</reference>
<dbReference type="Pfam" id="PF00270">
    <property type="entry name" value="DEAD"/>
    <property type="match status" value="1"/>
</dbReference>
<accession>A0A1C9HWB1</accession>
<evidence type="ECO:0000256" key="3">
    <source>
        <dbReference type="ARBA" id="ARBA00022806"/>
    </source>
</evidence>
<keyword evidence="3 8" id="KW-0347">Helicase</keyword>
<evidence type="ECO:0000313" key="8">
    <source>
        <dbReference type="EMBL" id="AOO90980.1"/>
    </source>
</evidence>
<name>A0A1C9HWB1_RHILT</name>
<evidence type="ECO:0000256" key="5">
    <source>
        <dbReference type="SAM" id="MobiDB-lite"/>
    </source>
</evidence>
<dbReference type="FunFam" id="3.40.50.300:FF:002125">
    <property type="entry name" value="ATP-dependent helicase HrpB"/>
    <property type="match status" value="1"/>
</dbReference>
<dbReference type="InterPro" id="IPR013689">
    <property type="entry name" value="RNA_helicase_ATP-dep_HrpB_C"/>
</dbReference>
<dbReference type="AlphaFoldDB" id="A0A1C9HWB1"/>
<evidence type="ECO:0000256" key="2">
    <source>
        <dbReference type="ARBA" id="ARBA00022801"/>
    </source>
</evidence>
<dbReference type="InterPro" id="IPR014001">
    <property type="entry name" value="Helicase_ATP-bd"/>
</dbReference>
<dbReference type="PROSITE" id="PS51194">
    <property type="entry name" value="HELICASE_CTER"/>
    <property type="match status" value="1"/>
</dbReference>
<dbReference type="PIRSF" id="PIRSF005496">
    <property type="entry name" value="ATP_hel_hrpB"/>
    <property type="match status" value="1"/>
</dbReference>
<dbReference type="PANTHER" id="PTHR43519">
    <property type="entry name" value="ATP-DEPENDENT RNA HELICASE HRPB"/>
    <property type="match status" value="1"/>
</dbReference>
<evidence type="ECO:0000256" key="1">
    <source>
        <dbReference type="ARBA" id="ARBA00022741"/>
    </source>
</evidence>
<dbReference type="NCBIfam" id="TIGR01970">
    <property type="entry name" value="DEAH_box_HrpB"/>
    <property type="match status" value="1"/>
</dbReference>
<dbReference type="GO" id="GO:0003676">
    <property type="term" value="F:nucleic acid binding"/>
    <property type="evidence" value="ECO:0007669"/>
    <property type="project" value="InterPro"/>
</dbReference>
<dbReference type="Gene3D" id="1.20.120.1080">
    <property type="match status" value="1"/>
</dbReference>
<keyword evidence="4" id="KW-0067">ATP-binding</keyword>
<dbReference type="SUPFAM" id="SSF52540">
    <property type="entry name" value="P-loop containing nucleoside triphosphate hydrolases"/>
    <property type="match status" value="1"/>
</dbReference>
<feature type="region of interest" description="Disordered" evidence="5">
    <location>
        <begin position="772"/>
        <end position="795"/>
    </location>
</feature>
<reference evidence="8" key="1">
    <citation type="journal article" date="2015" name="BMC Genomics">
        <title>Transcriptome profiling of a Rhizobium leguminosarum bv. trifolii rosR mutant reveals the role of the transcriptional regulator RosR in motility, synthesis of cell-surface components, and other cellular processes.</title>
        <authorList>
            <person name="Rachwal K."/>
            <person name="Matczynska E."/>
            <person name="Janczarek M."/>
        </authorList>
    </citation>
    <scope>NUCLEOTIDE SEQUENCE</scope>
    <source>
        <strain evidence="8">Rt24.2</strain>
    </source>
</reference>
<dbReference type="GO" id="GO:0016787">
    <property type="term" value="F:hydrolase activity"/>
    <property type="evidence" value="ECO:0007669"/>
    <property type="project" value="UniProtKB-KW"/>
</dbReference>
<dbReference type="PROSITE" id="PS51192">
    <property type="entry name" value="HELICASE_ATP_BIND_1"/>
    <property type="match status" value="1"/>
</dbReference>
<sequence>MRAVLSAPPGAGKTTLVPLHLLGQAWRGDGKIILLEPRRLAARAAAGRMASLIGEQVGETVGYRMRLDNRISAATRIEVVTEGVFARMILDDPELTGVSVVIFDEFHERSLDADFGLALALDVQSALRDDLRILVMSATLDVERVAALLDHPPVIESLGRSFPIDVRYQDRPGGERIEDAVTRAILDAHANEAGSILAFLPGQAEITRTVERLQGRFGAETLIAPLYGNLSQKEQDAAIRPASQGTRKIVLATSIAETSITIDGVRIVIDSGLQRLPVFEASTGITRLETVRVSRASADQRAGRAGRTEPGIAVRLWHQGQTAALPAFTPPQILSSDLSGLVLDLAHWGVQDPASLAFVDQPPETTLREARVLLGQLGALDKDGALKARGKVMRDLALPPRLAAMVVSAGEAGHARDAAMIAVLLTEQGLGGTSIDIEERLRRFKAERGERAEASRRLAGRLASGLDSVASTAPALAGQLLLHAFPDRIALQRGGRGRFVMANGRGAELPETERLAGSQMLVIADLTGRAAQARILAAAEVTRGDIEAELPGEIKTGDQIFFDRQSRQVRARRATRLGAIVFEETPLPRPSGAAVTQALVEGVRELGLDQLAFSKEAVQLRERIGFLHRTIGEPWPDVSDSALLSRLDGWFAPFQTEARGLSEISAAGLSNGLIALVPHELQRDLSRLAPTHFEAPTGQRHPIQYEGEEPVLTIRVQELFGLKQHPAIAGGRLPLLLELTSPAHRPIQTTRDLPGFWAGSWKDVRADMRGRYPRHPWPERPEDALPTTRAKPRGT</sequence>
<dbReference type="Pfam" id="PF00271">
    <property type="entry name" value="Helicase_C"/>
    <property type="match status" value="1"/>
</dbReference>
<dbReference type="PANTHER" id="PTHR43519:SF1">
    <property type="entry name" value="ATP-DEPENDENT RNA HELICASE HRPB"/>
    <property type="match status" value="1"/>
</dbReference>
<dbReference type="CDD" id="cd18791">
    <property type="entry name" value="SF2_C_RHA"/>
    <property type="match status" value="1"/>
</dbReference>
<evidence type="ECO:0000256" key="4">
    <source>
        <dbReference type="ARBA" id="ARBA00022840"/>
    </source>
</evidence>
<dbReference type="SMART" id="SM00847">
    <property type="entry name" value="HA2"/>
    <property type="match status" value="1"/>
</dbReference>
<keyword evidence="2" id="KW-0378">Hydrolase</keyword>
<dbReference type="InterPro" id="IPR049614">
    <property type="entry name" value="HrpB_DEXH"/>
</dbReference>
<feature type="compositionally biased region" description="Basic and acidic residues" evidence="5">
    <location>
        <begin position="772"/>
        <end position="783"/>
    </location>
</feature>
<dbReference type="Gene3D" id="3.40.50.300">
    <property type="entry name" value="P-loop containing nucleotide triphosphate hydrolases"/>
    <property type="match status" value="2"/>
</dbReference>
<dbReference type="InterPro" id="IPR027417">
    <property type="entry name" value="P-loop_NTPase"/>
</dbReference>
<dbReference type="Pfam" id="PF08482">
    <property type="entry name" value="HrpB_C"/>
    <property type="match status" value="1"/>
</dbReference>
<evidence type="ECO:0000259" key="6">
    <source>
        <dbReference type="PROSITE" id="PS51192"/>
    </source>
</evidence>
<evidence type="ECO:0000259" key="7">
    <source>
        <dbReference type="PROSITE" id="PS51194"/>
    </source>
</evidence>